<accession>I3CJ16</accession>
<name>I3CJ16_9GAMM</name>
<dbReference type="eggNOG" id="COG1475">
    <property type="taxonomic scope" value="Bacteria"/>
</dbReference>
<gene>
    <name evidence="1" type="ORF">BegalDRAFT_2774</name>
</gene>
<evidence type="ECO:0000313" key="2">
    <source>
        <dbReference type="Proteomes" id="UP000005744"/>
    </source>
</evidence>
<protein>
    <submittedName>
        <fullName evidence="1">Uncharacterized protein</fullName>
    </submittedName>
</protein>
<dbReference type="AlphaFoldDB" id="I3CJ16"/>
<dbReference type="STRING" id="395493.BegalDRAFT_2774"/>
<keyword evidence="2" id="KW-1185">Reference proteome</keyword>
<proteinExistence type="predicted"/>
<dbReference type="OrthoDB" id="9179253at2"/>
<organism evidence="1 2">
    <name type="scientific">Beggiatoa alba B18LD</name>
    <dbReference type="NCBI Taxonomy" id="395493"/>
    <lineage>
        <taxon>Bacteria</taxon>
        <taxon>Pseudomonadati</taxon>
        <taxon>Pseudomonadota</taxon>
        <taxon>Gammaproteobacteria</taxon>
        <taxon>Thiotrichales</taxon>
        <taxon>Thiotrichaceae</taxon>
        <taxon>Beggiatoa</taxon>
    </lineage>
</organism>
<dbReference type="HOGENOM" id="CLU_926425_0_0_6"/>
<evidence type="ECO:0000313" key="1">
    <source>
        <dbReference type="EMBL" id="EIJ43609.1"/>
    </source>
</evidence>
<sequence length="300" mass="33652">MNRLSPSIVLVKKIHCAIPRQQFAVELIETAAELILKLGGVITPLILRRKGADEYELEHGALEYYAALRAKELNLQQGESINAYIVDDHDERSLLAQVQLFRQTSNPLISNISTTQPLITEDFEQKVNAFSTQLMQTMQKLLVSEITQFKATLLNTMQPNIKESEESKENTVTVTTVLKDELSKPETQEIKELTPQPPVTKRKITKKTVATTAETVIKETVVNAENNATPAQAQPIALWLTQLNQLPDKELFVLLTRQKLKKDLIEQLVATRPFDSEEALKKIKGIGAATLKKIQSIFNG</sequence>
<dbReference type="Proteomes" id="UP000005744">
    <property type="component" value="Unassembled WGS sequence"/>
</dbReference>
<reference evidence="1 2" key="1">
    <citation type="submission" date="2011-11" db="EMBL/GenBank/DDBJ databases">
        <title>Improved High-Quality Draft sequence of Beggiatoa alba B18lD.</title>
        <authorList>
            <consortium name="US DOE Joint Genome Institute"/>
            <person name="Lucas S."/>
            <person name="Han J."/>
            <person name="Lapidus A."/>
            <person name="Cheng J.-F."/>
            <person name="Goodwin L."/>
            <person name="Pitluck S."/>
            <person name="Peters L."/>
            <person name="Mikhailova N."/>
            <person name="Held B."/>
            <person name="Detter J.C."/>
            <person name="Han C."/>
            <person name="Tapia R."/>
            <person name="Land M."/>
            <person name="Hauser L."/>
            <person name="Kyrpides N."/>
            <person name="Ivanova N."/>
            <person name="Pagani I."/>
            <person name="Samuel K."/>
            <person name="Teske A."/>
            <person name="Mueller J."/>
            <person name="Woyke T."/>
        </authorList>
    </citation>
    <scope>NUCLEOTIDE SEQUENCE [LARGE SCALE GENOMIC DNA]</scope>
    <source>
        <strain evidence="1 2">B18LD</strain>
    </source>
</reference>
<dbReference type="EMBL" id="JH600070">
    <property type="protein sequence ID" value="EIJ43609.1"/>
    <property type="molecule type" value="Genomic_DNA"/>
</dbReference>
<dbReference type="RefSeq" id="WP_002690923.1">
    <property type="nucleotide sequence ID" value="NZ_JH600070.1"/>
</dbReference>